<dbReference type="EMBL" id="CM044704">
    <property type="protein sequence ID" value="KAI5666374.1"/>
    <property type="molecule type" value="Genomic_DNA"/>
</dbReference>
<name>A0ACC0B0V9_CATRO</name>
<organism evidence="1 2">
    <name type="scientific">Catharanthus roseus</name>
    <name type="common">Madagascar periwinkle</name>
    <name type="synonym">Vinca rosea</name>
    <dbReference type="NCBI Taxonomy" id="4058"/>
    <lineage>
        <taxon>Eukaryota</taxon>
        <taxon>Viridiplantae</taxon>
        <taxon>Streptophyta</taxon>
        <taxon>Embryophyta</taxon>
        <taxon>Tracheophyta</taxon>
        <taxon>Spermatophyta</taxon>
        <taxon>Magnoliopsida</taxon>
        <taxon>eudicotyledons</taxon>
        <taxon>Gunneridae</taxon>
        <taxon>Pentapetalae</taxon>
        <taxon>asterids</taxon>
        <taxon>lamiids</taxon>
        <taxon>Gentianales</taxon>
        <taxon>Apocynaceae</taxon>
        <taxon>Rauvolfioideae</taxon>
        <taxon>Vinceae</taxon>
        <taxon>Catharanthinae</taxon>
        <taxon>Catharanthus</taxon>
    </lineage>
</organism>
<dbReference type="Proteomes" id="UP001060085">
    <property type="component" value="Linkage Group LG04"/>
</dbReference>
<gene>
    <name evidence="1" type="ORF">M9H77_16227</name>
</gene>
<sequence>MALVVVDKAKEEKEPRDPPPAPLIVECTMADCVRLSIIGMRLSITRPAVDANNFKIMPNIIQMENKSTPFEKSQNSEGEEKNTSNPKKKGLMAWVPIQLKEKGRTTTSQILMIQEDDSDANDFSPIMRVISGLIGNTVSLVFLLYSWTYSDILRLKVQKRKRKRIIKRRLRAFDEEFDESDSSIQATFERMKIRQTQHSDALAGIQDTLWFQELMLNRIHGRLFLEEGRGGGGGGGGESG</sequence>
<reference evidence="2" key="1">
    <citation type="journal article" date="2023" name="Nat. Plants">
        <title>Single-cell RNA sequencing provides a high-resolution roadmap for understanding the multicellular compartmentation of specialized metabolism.</title>
        <authorList>
            <person name="Sun S."/>
            <person name="Shen X."/>
            <person name="Li Y."/>
            <person name="Li Y."/>
            <person name="Wang S."/>
            <person name="Li R."/>
            <person name="Zhang H."/>
            <person name="Shen G."/>
            <person name="Guo B."/>
            <person name="Wei J."/>
            <person name="Xu J."/>
            <person name="St-Pierre B."/>
            <person name="Chen S."/>
            <person name="Sun C."/>
        </authorList>
    </citation>
    <scope>NUCLEOTIDE SEQUENCE [LARGE SCALE GENOMIC DNA]</scope>
</reference>
<evidence type="ECO:0000313" key="2">
    <source>
        <dbReference type="Proteomes" id="UP001060085"/>
    </source>
</evidence>
<comment type="caution">
    <text evidence="1">The sequence shown here is derived from an EMBL/GenBank/DDBJ whole genome shotgun (WGS) entry which is preliminary data.</text>
</comment>
<protein>
    <submittedName>
        <fullName evidence="1">Uncharacterized protein</fullName>
    </submittedName>
</protein>
<keyword evidence="2" id="KW-1185">Reference proteome</keyword>
<accession>A0ACC0B0V9</accession>
<evidence type="ECO:0000313" key="1">
    <source>
        <dbReference type="EMBL" id="KAI5666374.1"/>
    </source>
</evidence>
<proteinExistence type="predicted"/>